<dbReference type="Proteomes" id="UP000887540">
    <property type="component" value="Unplaced"/>
</dbReference>
<feature type="transmembrane region" description="Helical" evidence="1">
    <location>
        <begin position="67"/>
        <end position="89"/>
    </location>
</feature>
<evidence type="ECO:0000313" key="3">
    <source>
        <dbReference type="WBParaSite" id="ACRNAN_Path_739.g2802.t1"/>
    </source>
</evidence>
<dbReference type="WBParaSite" id="ACRNAN_Path_739.g2802.t1">
    <property type="protein sequence ID" value="ACRNAN_Path_739.g2802.t1"/>
    <property type="gene ID" value="ACRNAN_Path_739.g2802"/>
</dbReference>
<name>A0A914CB05_9BILA</name>
<keyword evidence="1" id="KW-0472">Membrane</keyword>
<organism evidence="2 3">
    <name type="scientific">Acrobeloides nanus</name>
    <dbReference type="NCBI Taxonomy" id="290746"/>
    <lineage>
        <taxon>Eukaryota</taxon>
        <taxon>Metazoa</taxon>
        <taxon>Ecdysozoa</taxon>
        <taxon>Nematoda</taxon>
        <taxon>Chromadorea</taxon>
        <taxon>Rhabditida</taxon>
        <taxon>Tylenchina</taxon>
        <taxon>Cephalobomorpha</taxon>
        <taxon>Cephaloboidea</taxon>
        <taxon>Cephalobidae</taxon>
        <taxon>Acrobeloides</taxon>
    </lineage>
</organism>
<evidence type="ECO:0000256" key="1">
    <source>
        <dbReference type="SAM" id="Phobius"/>
    </source>
</evidence>
<protein>
    <submittedName>
        <fullName evidence="3">Uncharacterized protein</fullName>
    </submittedName>
</protein>
<keyword evidence="1" id="KW-1133">Transmembrane helix</keyword>
<keyword evidence="2" id="KW-1185">Reference proteome</keyword>
<dbReference type="AlphaFoldDB" id="A0A914CB05"/>
<accession>A0A914CB05</accession>
<reference evidence="3" key="1">
    <citation type="submission" date="2022-11" db="UniProtKB">
        <authorList>
            <consortium name="WormBaseParasite"/>
        </authorList>
    </citation>
    <scope>IDENTIFICATION</scope>
</reference>
<sequence length="110" mass="12566">MAIHDNVPVNEAAAPRYTRNSKSSVISVELNAADLAYSKKSFDQYPQQQIPLKTDEQGYKFIPANRYMWVILILVILITIAVAGFFMLWSHKTYAFKHLYESQSDSVAHN</sequence>
<evidence type="ECO:0000313" key="2">
    <source>
        <dbReference type="Proteomes" id="UP000887540"/>
    </source>
</evidence>
<keyword evidence="1" id="KW-0812">Transmembrane</keyword>
<proteinExistence type="predicted"/>